<sequence>QDSATSKNVEEHAANLYNVSTENIFVKIWDNNQVLEEDEVICYLYYSDEPKNIDSLIW</sequence>
<keyword evidence="2" id="KW-1185">Reference proteome</keyword>
<name>A0ACA9MEM5_9GLOM</name>
<evidence type="ECO:0000313" key="2">
    <source>
        <dbReference type="Proteomes" id="UP000789702"/>
    </source>
</evidence>
<protein>
    <submittedName>
        <fullName evidence="1">11207_t:CDS:1</fullName>
    </submittedName>
</protein>
<feature type="non-terminal residue" evidence="1">
    <location>
        <position position="1"/>
    </location>
</feature>
<proteinExistence type="predicted"/>
<reference evidence="1" key="1">
    <citation type="submission" date="2021-06" db="EMBL/GenBank/DDBJ databases">
        <authorList>
            <person name="Kallberg Y."/>
            <person name="Tangrot J."/>
            <person name="Rosling A."/>
        </authorList>
    </citation>
    <scope>NUCLEOTIDE SEQUENCE</scope>
    <source>
        <strain evidence="1">IL203A</strain>
    </source>
</reference>
<dbReference type="Proteomes" id="UP000789702">
    <property type="component" value="Unassembled WGS sequence"/>
</dbReference>
<comment type="caution">
    <text evidence="1">The sequence shown here is derived from an EMBL/GenBank/DDBJ whole genome shotgun (WGS) entry which is preliminary data.</text>
</comment>
<dbReference type="EMBL" id="CAJVPU010008452">
    <property type="protein sequence ID" value="CAG8584166.1"/>
    <property type="molecule type" value="Genomic_DNA"/>
</dbReference>
<accession>A0ACA9MEM5</accession>
<gene>
    <name evidence="1" type="ORF">DHETER_LOCUS6597</name>
</gene>
<evidence type="ECO:0000313" key="1">
    <source>
        <dbReference type="EMBL" id="CAG8584166.1"/>
    </source>
</evidence>
<organism evidence="1 2">
    <name type="scientific">Dentiscutata heterogama</name>
    <dbReference type="NCBI Taxonomy" id="1316150"/>
    <lineage>
        <taxon>Eukaryota</taxon>
        <taxon>Fungi</taxon>
        <taxon>Fungi incertae sedis</taxon>
        <taxon>Mucoromycota</taxon>
        <taxon>Glomeromycotina</taxon>
        <taxon>Glomeromycetes</taxon>
        <taxon>Diversisporales</taxon>
        <taxon>Gigasporaceae</taxon>
        <taxon>Dentiscutata</taxon>
    </lineage>
</organism>